<comment type="caution">
    <text evidence="3">The sequence shown here is derived from an EMBL/GenBank/DDBJ whole genome shotgun (WGS) entry which is preliminary data.</text>
</comment>
<protein>
    <submittedName>
        <fullName evidence="3">Uncharacterized protein</fullName>
    </submittedName>
</protein>
<dbReference type="EMBL" id="VTPC01001018">
    <property type="protein sequence ID" value="KAF2903479.1"/>
    <property type="molecule type" value="Genomic_DNA"/>
</dbReference>
<proteinExistence type="inferred from homology"/>
<evidence type="ECO:0000256" key="1">
    <source>
        <dbReference type="ARBA" id="ARBA00010994"/>
    </source>
</evidence>
<feature type="compositionally biased region" description="Basic and acidic residues" evidence="2">
    <location>
        <begin position="105"/>
        <end position="130"/>
    </location>
</feature>
<feature type="region of interest" description="Disordered" evidence="2">
    <location>
        <begin position="103"/>
        <end position="150"/>
    </location>
</feature>
<dbReference type="Proteomes" id="UP000801492">
    <property type="component" value="Unassembled WGS sequence"/>
</dbReference>
<sequence length="150" mass="17304">MPEAFKLKWNTLNLINMSVDSIFYPVQTHSFKHKTFINFFYRSRTLSYPQFVKYVDELAKYKKLSSEEMKIKLTACGFPGYNQATQAVKVGGVDRLTDTTQYTGTHKERFDESGKGKGIAGREDVADDRGYVTGYHNADTYDETRQQQQE</sequence>
<organism evidence="3 4">
    <name type="scientific">Ignelater luminosus</name>
    <name type="common">Cucubano</name>
    <name type="synonym">Pyrophorus luminosus</name>
    <dbReference type="NCBI Taxonomy" id="2038154"/>
    <lineage>
        <taxon>Eukaryota</taxon>
        <taxon>Metazoa</taxon>
        <taxon>Ecdysozoa</taxon>
        <taxon>Arthropoda</taxon>
        <taxon>Hexapoda</taxon>
        <taxon>Insecta</taxon>
        <taxon>Pterygota</taxon>
        <taxon>Neoptera</taxon>
        <taxon>Endopterygota</taxon>
        <taxon>Coleoptera</taxon>
        <taxon>Polyphaga</taxon>
        <taxon>Elateriformia</taxon>
        <taxon>Elateroidea</taxon>
        <taxon>Elateridae</taxon>
        <taxon>Agrypninae</taxon>
        <taxon>Pyrophorini</taxon>
        <taxon>Ignelater</taxon>
    </lineage>
</organism>
<evidence type="ECO:0000313" key="4">
    <source>
        <dbReference type="Proteomes" id="UP000801492"/>
    </source>
</evidence>
<name>A0A8K0GKL4_IGNLU</name>
<evidence type="ECO:0000256" key="2">
    <source>
        <dbReference type="SAM" id="MobiDB-lite"/>
    </source>
</evidence>
<dbReference type="GO" id="GO:0032273">
    <property type="term" value="P:positive regulation of protein polymerization"/>
    <property type="evidence" value="ECO:0007669"/>
    <property type="project" value="TreeGrafter"/>
</dbReference>
<dbReference type="GO" id="GO:0001578">
    <property type="term" value="P:microtubule bundle formation"/>
    <property type="evidence" value="ECO:0007669"/>
    <property type="project" value="TreeGrafter"/>
</dbReference>
<dbReference type="PANTHER" id="PTHR12932:SF9">
    <property type="entry name" value="TUBULIN POLYMERIZATION-PROMOTING PROTEIN HOMOLOG"/>
    <property type="match status" value="1"/>
</dbReference>
<keyword evidence="4" id="KW-1185">Reference proteome</keyword>
<dbReference type="GO" id="GO:0046785">
    <property type="term" value="P:microtubule polymerization"/>
    <property type="evidence" value="ECO:0007669"/>
    <property type="project" value="InterPro"/>
</dbReference>
<dbReference type="PANTHER" id="PTHR12932">
    <property type="entry name" value="P25 ALPHA-RELATED"/>
    <property type="match status" value="1"/>
</dbReference>
<dbReference type="InterPro" id="IPR011992">
    <property type="entry name" value="EF-hand-dom_pair"/>
</dbReference>
<dbReference type="GO" id="GO:0015631">
    <property type="term" value="F:tubulin binding"/>
    <property type="evidence" value="ECO:0007669"/>
    <property type="project" value="InterPro"/>
</dbReference>
<reference evidence="3" key="1">
    <citation type="submission" date="2019-08" db="EMBL/GenBank/DDBJ databases">
        <title>The genome of the North American firefly Photinus pyralis.</title>
        <authorList>
            <consortium name="Photinus pyralis genome working group"/>
            <person name="Fallon T.R."/>
            <person name="Sander Lower S.E."/>
            <person name="Weng J.-K."/>
        </authorList>
    </citation>
    <scope>NUCLEOTIDE SEQUENCE</scope>
    <source>
        <strain evidence="3">TRF0915ILg1</strain>
        <tissue evidence="3">Whole body</tissue>
    </source>
</reference>
<gene>
    <name evidence="3" type="ORF">ILUMI_02713</name>
</gene>
<accession>A0A8K0GKL4</accession>
<dbReference type="SUPFAM" id="SSF47473">
    <property type="entry name" value="EF-hand"/>
    <property type="match status" value="1"/>
</dbReference>
<comment type="similarity">
    <text evidence="1">Belongs to the TPPP family.</text>
</comment>
<dbReference type="InterPro" id="IPR008907">
    <property type="entry name" value="TPP/p25"/>
</dbReference>
<dbReference type="OrthoDB" id="548799at2759"/>
<evidence type="ECO:0000313" key="3">
    <source>
        <dbReference type="EMBL" id="KAF2903479.1"/>
    </source>
</evidence>
<dbReference type="GO" id="GO:0005874">
    <property type="term" value="C:microtubule"/>
    <property type="evidence" value="ECO:0007669"/>
    <property type="project" value="TreeGrafter"/>
</dbReference>
<dbReference type="AlphaFoldDB" id="A0A8K0GKL4"/>
<dbReference type="Pfam" id="PF05517">
    <property type="entry name" value="p25-alpha"/>
    <property type="match status" value="1"/>
</dbReference>